<sequence>MERKPILILNGIHGAGKTTHGRMLKSLRPGEFSYFPEIGGQLRSEVDYNMLKSGVAFDMEVMRRELDRDRDLQTCLNMPVVETWHVGNLAYILERSPTLAQPAKETLEKQLEII</sequence>
<protein>
    <recommendedName>
        <fullName evidence="3">NadR/Ttd14 AAA domain-containing protein</fullName>
    </recommendedName>
</protein>
<reference evidence="1 2" key="1">
    <citation type="journal article" date="2016" name="Nat. Commun.">
        <title>Thousands of microbial genomes shed light on interconnected biogeochemical processes in an aquifer system.</title>
        <authorList>
            <person name="Anantharaman K."/>
            <person name="Brown C.T."/>
            <person name="Hug L.A."/>
            <person name="Sharon I."/>
            <person name="Castelle C.J."/>
            <person name="Probst A.J."/>
            <person name="Thomas B.C."/>
            <person name="Singh A."/>
            <person name="Wilkins M.J."/>
            <person name="Karaoz U."/>
            <person name="Brodie E.L."/>
            <person name="Williams K.H."/>
            <person name="Hubbard S.S."/>
            <person name="Banfield J.F."/>
        </authorList>
    </citation>
    <scope>NUCLEOTIDE SEQUENCE [LARGE SCALE GENOMIC DNA]</scope>
</reference>
<name>A0A1G1VP89_9BACT</name>
<dbReference type="Proteomes" id="UP000179069">
    <property type="component" value="Unassembled WGS sequence"/>
</dbReference>
<dbReference type="InterPro" id="IPR027417">
    <property type="entry name" value="P-loop_NTPase"/>
</dbReference>
<evidence type="ECO:0008006" key="3">
    <source>
        <dbReference type="Google" id="ProtNLM"/>
    </source>
</evidence>
<evidence type="ECO:0000313" key="2">
    <source>
        <dbReference type="Proteomes" id="UP000179069"/>
    </source>
</evidence>
<dbReference type="AlphaFoldDB" id="A0A1G1VP89"/>
<dbReference type="EMBL" id="MHCI01000005">
    <property type="protein sequence ID" value="OGY17200.1"/>
    <property type="molecule type" value="Genomic_DNA"/>
</dbReference>
<proteinExistence type="predicted"/>
<comment type="caution">
    <text evidence="1">The sequence shown here is derived from an EMBL/GenBank/DDBJ whole genome shotgun (WGS) entry which is preliminary data.</text>
</comment>
<accession>A0A1G1VP89</accession>
<evidence type="ECO:0000313" key="1">
    <source>
        <dbReference type="EMBL" id="OGY17200.1"/>
    </source>
</evidence>
<organism evidence="1 2">
    <name type="scientific">Candidatus Chisholmbacteria bacterium RIFCSPHIGHO2_01_FULL_49_18</name>
    <dbReference type="NCBI Taxonomy" id="1797590"/>
    <lineage>
        <taxon>Bacteria</taxon>
        <taxon>Candidatus Chisholmiibacteriota</taxon>
    </lineage>
</organism>
<gene>
    <name evidence="1" type="ORF">A2785_04255</name>
</gene>
<dbReference type="SUPFAM" id="SSF52540">
    <property type="entry name" value="P-loop containing nucleoside triphosphate hydrolases"/>
    <property type="match status" value="1"/>
</dbReference>